<dbReference type="PANTHER" id="PTHR13710">
    <property type="entry name" value="DNA HELICASE RECQ FAMILY MEMBER"/>
    <property type="match status" value="1"/>
</dbReference>
<evidence type="ECO:0000256" key="5">
    <source>
        <dbReference type="ARBA" id="ARBA00023235"/>
    </source>
</evidence>
<evidence type="ECO:0000256" key="3">
    <source>
        <dbReference type="ARBA" id="ARBA00022840"/>
    </source>
</evidence>
<dbReference type="InterPro" id="IPR014001">
    <property type="entry name" value="Helicase_ATP-bd"/>
</dbReference>
<evidence type="ECO:0000256" key="1">
    <source>
        <dbReference type="ARBA" id="ARBA00005446"/>
    </source>
</evidence>
<dbReference type="Gene3D" id="3.40.50.300">
    <property type="entry name" value="P-loop containing nucleotide triphosphate hydrolases"/>
    <property type="match status" value="3"/>
</dbReference>
<dbReference type="GO" id="GO:0009378">
    <property type="term" value="F:four-way junction helicase activity"/>
    <property type="evidence" value="ECO:0007669"/>
    <property type="project" value="TreeGrafter"/>
</dbReference>
<comment type="catalytic activity">
    <reaction evidence="7">
        <text>Couples ATP hydrolysis with the unwinding of duplex DNA by translocating in the 3'-5' direction.</text>
        <dbReference type="EC" id="5.6.2.4"/>
    </reaction>
</comment>
<dbReference type="SUPFAM" id="SSF52540">
    <property type="entry name" value="P-loop containing nucleoside triphosphate hydrolases"/>
    <property type="match status" value="1"/>
</dbReference>
<dbReference type="Pfam" id="PF00271">
    <property type="entry name" value="Helicase_C"/>
    <property type="match status" value="1"/>
</dbReference>
<dbReference type="Proteomes" id="UP001152795">
    <property type="component" value="Unassembled WGS sequence"/>
</dbReference>
<dbReference type="Pfam" id="PF00270">
    <property type="entry name" value="DEAD"/>
    <property type="match status" value="1"/>
</dbReference>
<evidence type="ECO:0000256" key="4">
    <source>
        <dbReference type="ARBA" id="ARBA00023125"/>
    </source>
</evidence>
<dbReference type="EMBL" id="CACRXK020005439">
    <property type="protein sequence ID" value="CAB4006193.1"/>
    <property type="molecule type" value="Genomic_DNA"/>
</dbReference>
<proteinExistence type="inferred from homology"/>
<comment type="similarity">
    <text evidence="1">Belongs to the helicase family. RecQ subfamily.</text>
</comment>
<dbReference type="PROSITE" id="PS51192">
    <property type="entry name" value="HELICASE_ATP_BIND_1"/>
    <property type="match status" value="1"/>
</dbReference>
<dbReference type="InterPro" id="IPR001650">
    <property type="entry name" value="Helicase_C-like"/>
</dbReference>
<keyword evidence="2" id="KW-0547">Nucleotide-binding</keyword>
<dbReference type="GO" id="GO:0003677">
    <property type="term" value="F:DNA binding"/>
    <property type="evidence" value="ECO:0007669"/>
    <property type="project" value="UniProtKB-KW"/>
</dbReference>
<organism evidence="10 11">
    <name type="scientific">Paramuricea clavata</name>
    <name type="common">Red gorgonian</name>
    <name type="synonym">Violescent sea-whip</name>
    <dbReference type="NCBI Taxonomy" id="317549"/>
    <lineage>
        <taxon>Eukaryota</taxon>
        <taxon>Metazoa</taxon>
        <taxon>Cnidaria</taxon>
        <taxon>Anthozoa</taxon>
        <taxon>Octocorallia</taxon>
        <taxon>Malacalcyonacea</taxon>
        <taxon>Plexauridae</taxon>
        <taxon>Paramuricea</taxon>
    </lineage>
</organism>
<gene>
    <name evidence="10" type="ORF">PACLA_8A044031</name>
</gene>
<name>A0A6S7HQV0_PARCT</name>
<dbReference type="EC" id="5.6.2.4" evidence="8"/>
<keyword evidence="4" id="KW-0238">DNA-binding</keyword>
<dbReference type="SMART" id="SM00490">
    <property type="entry name" value="HELICc"/>
    <property type="match status" value="1"/>
</dbReference>
<evidence type="ECO:0000256" key="7">
    <source>
        <dbReference type="ARBA" id="ARBA00034617"/>
    </source>
</evidence>
<accession>A0A6S7HQV0</accession>
<evidence type="ECO:0000313" key="11">
    <source>
        <dbReference type="Proteomes" id="UP001152795"/>
    </source>
</evidence>
<dbReference type="PANTHER" id="PTHR13710:SF153">
    <property type="entry name" value="RECQ-LIKE DNA HELICASE BLM"/>
    <property type="match status" value="1"/>
</dbReference>
<evidence type="ECO:0000256" key="6">
    <source>
        <dbReference type="ARBA" id="ARBA00023242"/>
    </source>
</evidence>
<dbReference type="GO" id="GO:0005737">
    <property type="term" value="C:cytoplasm"/>
    <property type="evidence" value="ECO:0007669"/>
    <property type="project" value="TreeGrafter"/>
</dbReference>
<dbReference type="AlphaFoldDB" id="A0A6S7HQV0"/>
<keyword evidence="3" id="KW-0067">ATP-binding</keyword>
<keyword evidence="6" id="KW-0539">Nucleus</keyword>
<comment type="caution">
    <text evidence="10">The sequence shown here is derived from an EMBL/GenBank/DDBJ whole genome shotgun (WGS) entry which is preliminary data.</text>
</comment>
<keyword evidence="11" id="KW-1185">Reference proteome</keyword>
<evidence type="ECO:0000256" key="2">
    <source>
        <dbReference type="ARBA" id="ARBA00022741"/>
    </source>
</evidence>
<evidence type="ECO:0000313" key="10">
    <source>
        <dbReference type="EMBL" id="CAB4006193.1"/>
    </source>
</evidence>
<sequence>MASFKKRILQKAIDECKSQFKIQHLLIEQKEAIEIFFQKKNIFINLPTGFGKSLIYQCLPFVADVLYERPRGSSVIVVISPLRSLMNDQVEYLMSIGIPAIAISDEEDPDIVQQVMNGGLPGSKDRDVPFRKWYGCLGELRSLFPQHCKLVILTATATRDTKEQILSTLHLSTNDVHFIEQSPDQKNIQYSVQYLEKDDHLENAFSSLIQDVKEHGANSQRTLIYCQTRKQCSIIYRIFEVYLGKQLFLGDCLPQNRLVEMFHAGTPPLAKEHITKNLADKNGHLRILVCTIAFGMGVNCKQVRRVVHFGPSKNIESYVQECGRAGRDGQPSSCCIVYHGLLLGRCDKEMRVYVQAKECRRKILMDNFGYQCEKQSELSHKCCDICAENCSCQEKCTVWNLCEENEVDLTMSNDVTKTCIQRPVSQGQKKLLHTELVKFRNTVISKAHTQEQVPCPNNLLEFNNFHINQVINKCYKLFTVNDILQEIEIWRHAHAIEILNIINRVFGDVDANELMGLDEEQFLNDTSFSSNWDDVRDDSYISFMETQELECFSSFNTSKGDESMDLNSSI</sequence>
<dbReference type="PROSITE" id="PS51194">
    <property type="entry name" value="HELICASE_CTER"/>
    <property type="match status" value="1"/>
</dbReference>
<dbReference type="GO" id="GO:0000724">
    <property type="term" value="P:double-strand break repair via homologous recombination"/>
    <property type="evidence" value="ECO:0007669"/>
    <property type="project" value="TreeGrafter"/>
</dbReference>
<dbReference type="InterPro" id="IPR027417">
    <property type="entry name" value="P-loop_NTPase"/>
</dbReference>
<keyword evidence="5" id="KW-0413">Isomerase</keyword>
<dbReference type="OrthoDB" id="5953434at2759"/>
<protein>
    <recommendedName>
        <fullName evidence="8">DNA 3'-5' helicase</fullName>
        <ecNumber evidence="8">5.6.2.4</ecNumber>
    </recommendedName>
    <alternativeName>
        <fullName evidence="9">DNA 3'-5' helicase BLM</fullName>
    </alternativeName>
</protein>
<dbReference type="GO" id="GO:0005524">
    <property type="term" value="F:ATP binding"/>
    <property type="evidence" value="ECO:0007669"/>
    <property type="project" value="UniProtKB-KW"/>
</dbReference>
<dbReference type="GO" id="GO:0005634">
    <property type="term" value="C:nucleus"/>
    <property type="evidence" value="ECO:0007669"/>
    <property type="project" value="TreeGrafter"/>
</dbReference>
<dbReference type="InterPro" id="IPR011545">
    <property type="entry name" value="DEAD/DEAH_box_helicase_dom"/>
</dbReference>
<dbReference type="GO" id="GO:0043138">
    <property type="term" value="F:3'-5' DNA helicase activity"/>
    <property type="evidence" value="ECO:0007669"/>
    <property type="project" value="UniProtKB-EC"/>
</dbReference>
<dbReference type="GO" id="GO:0005694">
    <property type="term" value="C:chromosome"/>
    <property type="evidence" value="ECO:0007669"/>
    <property type="project" value="TreeGrafter"/>
</dbReference>
<evidence type="ECO:0000256" key="8">
    <source>
        <dbReference type="ARBA" id="ARBA00034808"/>
    </source>
</evidence>
<reference evidence="10" key="1">
    <citation type="submission" date="2020-04" db="EMBL/GenBank/DDBJ databases">
        <authorList>
            <person name="Alioto T."/>
            <person name="Alioto T."/>
            <person name="Gomez Garrido J."/>
        </authorList>
    </citation>
    <scope>NUCLEOTIDE SEQUENCE</scope>
    <source>
        <strain evidence="10">A484AB</strain>
    </source>
</reference>
<evidence type="ECO:0000256" key="9">
    <source>
        <dbReference type="ARBA" id="ARBA00044542"/>
    </source>
</evidence>